<dbReference type="EMBL" id="PSQE01000003">
    <property type="protein sequence ID" value="RHN70846.1"/>
    <property type="molecule type" value="Genomic_DNA"/>
</dbReference>
<gene>
    <name evidence="1" type="ORF">MtrunA17_Chr3g0139941</name>
</gene>
<dbReference type="Gramene" id="rna19474">
    <property type="protein sequence ID" value="RHN70846.1"/>
    <property type="gene ID" value="gene19474"/>
</dbReference>
<dbReference type="Proteomes" id="UP000265566">
    <property type="component" value="Chromosome 3"/>
</dbReference>
<evidence type="ECO:0000313" key="1">
    <source>
        <dbReference type="EMBL" id="RHN70846.1"/>
    </source>
</evidence>
<dbReference type="AlphaFoldDB" id="A0A396IYL8"/>
<comment type="caution">
    <text evidence="1">The sequence shown here is derived from an EMBL/GenBank/DDBJ whole genome shotgun (WGS) entry which is preliminary data.</text>
</comment>
<organism evidence="1 2">
    <name type="scientific">Medicago truncatula</name>
    <name type="common">Barrel medic</name>
    <name type="synonym">Medicago tribuloides</name>
    <dbReference type="NCBI Taxonomy" id="3880"/>
    <lineage>
        <taxon>Eukaryota</taxon>
        <taxon>Viridiplantae</taxon>
        <taxon>Streptophyta</taxon>
        <taxon>Embryophyta</taxon>
        <taxon>Tracheophyta</taxon>
        <taxon>Spermatophyta</taxon>
        <taxon>Magnoliopsida</taxon>
        <taxon>eudicotyledons</taxon>
        <taxon>Gunneridae</taxon>
        <taxon>Pentapetalae</taxon>
        <taxon>rosids</taxon>
        <taxon>fabids</taxon>
        <taxon>Fabales</taxon>
        <taxon>Fabaceae</taxon>
        <taxon>Papilionoideae</taxon>
        <taxon>50 kb inversion clade</taxon>
        <taxon>NPAAA clade</taxon>
        <taxon>Hologalegina</taxon>
        <taxon>IRL clade</taxon>
        <taxon>Trifolieae</taxon>
        <taxon>Medicago</taxon>
    </lineage>
</organism>
<evidence type="ECO:0000313" key="2">
    <source>
        <dbReference type="Proteomes" id="UP000265566"/>
    </source>
</evidence>
<name>A0A396IYL8_MEDTR</name>
<protein>
    <submittedName>
        <fullName evidence="1">Uncharacterized protein</fullName>
    </submittedName>
</protein>
<sequence length="162" mass="17887">MRGKAARKIKTEKYEASIASSSQLLQDSRNVVRASENHANKDVADAVDIDIHNRPLSPETLKLMCDELDEMFFEQERLILTKFRDVLGELIILGSIKETMHSSSVKKDVSIEKTPKNNGDSGAETKGILLNNCTANCSIPVATYARTNGHDTTDLSLRLPAD</sequence>
<proteinExistence type="predicted"/>
<reference evidence="2" key="1">
    <citation type="journal article" date="2018" name="Nat. Plants">
        <title>Whole-genome landscape of Medicago truncatula symbiotic genes.</title>
        <authorList>
            <person name="Pecrix Y."/>
            <person name="Staton S.E."/>
            <person name="Sallet E."/>
            <person name="Lelandais-Briere C."/>
            <person name="Moreau S."/>
            <person name="Carrere S."/>
            <person name="Blein T."/>
            <person name="Jardinaud M.F."/>
            <person name="Latrasse D."/>
            <person name="Zouine M."/>
            <person name="Zahm M."/>
            <person name="Kreplak J."/>
            <person name="Mayjonade B."/>
            <person name="Satge C."/>
            <person name="Perez M."/>
            <person name="Cauet S."/>
            <person name="Marande W."/>
            <person name="Chantry-Darmon C."/>
            <person name="Lopez-Roques C."/>
            <person name="Bouchez O."/>
            <person name="Berard A."/>
            <person name="Debelle F."/>
            <person name="Munos S."/>
            <person name="Bendahmane A."/>
            <person name="Berges H."/>
            <person name="Niebel A."/>
            <person name="Buitink J."/>
            <person name="Frugier F."/>
            <person name="Benhamed M."/>
            <person name="Crespi M."/>
            <person name="Gouzy J."/>
            <person name="Gamas P."/>
        </authorList>
    </citation>
    <scope>NUCLEOTIDE SEQUENCE [LARGE SCALE GENOMIC DNA]</scope>
    <source>
        <strain evidence="2">cv. Jemalong A17</strain>
    </source>
</reference>
<accession>A0A396IYL8</accession>